<dbReference type="HAMAP" id="MF_01212">
    <property type="entry name" value="dGTPase_type2"/>
    <property type="match status" value="1"/>
</dbReference>
<evidence type="ECO:0000259" key="4">
    <source>
        <dbReference type="PROSITE" id="PS51831"/>
    </source>
</evidence>
<dbReference type="Pfam" id="PF01966">
    <property type="entry name" value="HD"/>
    <property type="match status" value="1"/>
</dbReference>
<feature type="domain" description="HD" evidence="4">
    <location>
        <begin position="71"/>
        <end position="219"/>
    </location>
</feature>
<dbReference type="Gene3D" id="1.10.3210.10">
    <property type="entry name" value="Hypothetical protein af1432"/>
    <property type="match status" value="1"/>
</dbReference>
<evidence type="ECO:0000313" key="6">
    <source>
        <dbReference type="Proteomes" id="UP001597308"/>
    </source>
</evidence>
<dbReference type="PANTHER" id="PTHR11373:SF43">
    <property type="entry name" value="DEOXYGUANOSINETRIPHOSPHATE TRIPHOSPHOHYDROLASE-LIKE PROTEIN"/>
    <property type="match status" value="1"/>
</dbReference>
<dbReference type="InterPro" id="IPR006675">
    <property type="entry name" value="HDIG_dom"/>
</dbReference>
<dbReference type="NCBIfam" id="TIGR00277">
    <property type="entry name" value="HDIG"/>
    <property type="match status" value="1"/>
</dbReference>
<feature type="region of interest" description="Disordered" evidence="3">
    <location>
        <begin position="18"/>
        <end position="39"/>
    </location>
</feature>
<dbReference type="SUPFAM" id="SSF109604">
    <property type="entry name" value="HD-domain/PDEase-like"/>
    <property type="match status" value="1"/>
</dbReference>
<dbReference type="NCBIfam" id="NF002326">
    <property type="entry name" value="PRK01286.1-1"/>
    <property type="match status" value="1"/>
</dbReference>
<keyword evidence="1 2" id="KW-0378">Hydrolase</keyword>
<proteinExistence type="inferred from homology"/>
<dbReference type="NCBIfam" id="NF002328">
    <property type="entry name" value="PRK01286.1-3"/>
    <property type="match status" value="1"/>
</dbReference>
<accession>A0ABW4KBY8</accession>
<comment type="similarity">
    <text evidence="2">Belongs to the dGTPase family. Type 2 subfamily.</text>
</comment>
<evidence type="ECO:0000256" key="2">
    <source>
        <dbReference type="HAMAP-Rule" id="MF_01212"/>
    </source>
</evidence>
<dbReference type="InterPro" id="IPR006674">
    <property type="entry name" value="HD_domain"/>
</dbReference>
<dbReference type="PROSITE" id="PS51831">
    <property type="entry name" value="HD"/>
    <property type="match status" value="1"/>
</dbReference>
<dbReference type="EMBL" id="JBHUER010000013">
    <property type="protein sequence ID" value="MFD1705031.1"/>
    <property type="molecule type" value="Genomic_DNA"/>
</dbReference>
<reference evidence="6" key="1">
    <citation type="journal article" date="2019" name="Int. J. Syst. Evol. Microbiol.">
        <title>The Global Catalogue of Microorganisms (GCM) 10K type strain sequencing project: providing services to taxonomists for standard genome sequencing and annotation.</title>
        <authorList>
            <consortium name="The Broad Institute Genomics Platform"/>
            <consortium name="The Broad Institute Genome Sequencing Center for Infectious Disease"/>
            <person name="Wu L."/>
            <person name="Ma J."/>
        </authorList>
    </citation>
    <scope>NUCLEOTIDE SEQUENCE [LARGE SCALE GENOMIC DNA]</scope>
    <source>
        <strain evidence="6">KCTC 23707</strain>
    </source>
</reference>
<dbReference type="NCBIfam" id="TIGR01353">
    <property type="entry name" value="dGTP_triPase"/>
    <property type="match status" value="1"/>
</dbReference>
<sequence>MQVASWIFRPRADYAADPGASRGRLIPQPASPTRTEFQRDRDRVLHSTAFRRLKHKTQVFVYHEGDHYRTRLTHTLEVAQIARSIARALGLDEDLAETVALSHDLGHPPFGHAGERALDAAMAGFGGFDHNAQSLRVLTKLERRYADFDGLNLTFESLEGVVKHNGPLLGPDDAPTGSYAGRDLPAAIREYAARHDLGLDTYASAEAQAAAIADDIAYDAHDIDDGLRAGLFALDDLAEAPLLASILDEVRDRHPGLDDDRATHEVVRRVITRLVEDAIAESARRIERLSPRDVDAVRSAAGVVVGFSPAMEAEERAVKRLLFARMYRHPYVMRVMNDARGVVTDLFARYFADNGALPAEWARDASGLDDARRARAVADFIAGMTDRYALIEHRRLFDATPDLR</sequence>
<dbReference type="SMART" id="SM00471">
    <property type="entry name" value="HDc"/>
    <property type="match status" value="1"/>
</dbReference>
<comment type="caution">
    <text evidence="5">The sequence shown here is derived from an EMBL/GenBank/DDBJ whole genome shotgun (WGS) entry which is preliminary data.</text>
</comment>
<dbReference type="InterPro" id="IPR003607">
    <property type="entry name" value="HD/PDEase_dom"/>
</dbReference>
<dbReference type="Pfam" id="PF13286">
    <property type="entry name" value="HD_assoc"/>
    <property type="match status" value="1"/>
</dbReference>
<dbReference type="CDD" id="cd00077">
    <property type="entry name" value="HDc"/>
    <property type="match status" value="1"/>
</dbReference>
<dbReference type="InterPro" id="IPR026875">
    <property type="entry name" value="PHydrolase_assoc_dom"/>
</dbReference>
<dbReference type="PANTHER" id="PTHR11373">
    <property type="entry name" value="DEOXYNUCLEOSIDE TRIPHOSPHATE TRIPHOSPHOHYDROLASE"/>
    <property type="match status" value="1"/>
</dbReference>
<dbReference type="InterPro" id="IPR006261">
    <property type="entry name" value="dGTPase"/>
</dbReference>
<dbReference type="Proteomes" id="UP001597308">
    <property type="component" value="Unassembled WGS sequence"/>
</dbReference>
<dbReference type="InterPro" id="IPR023023">
    <property type="entry name" value="dNTPase_2"/>
</dbReference>
<evidence type="ECO:0000256" key="3">
    <source>
        <dbReference type="SAM" id="MobiDB-lite"/>
    </source>
</evidence>
<gene>
    <name evidence="5" type="ORF">ACFSCV_18655</name>
</gene>
<protein>
    <recommendedName>
        <fullName evidence="2">Deoxyguanosinetriphosphate triphosphohydrolase-like protein</fullName>
    </recommendedName>
</protein>
<name>A0ABW4KBY8_9HYPH</name>
<dbReference type="RefSeq" id="WP_378801081.1">
    <property type="nucleotide sequence ID" value="NZ_JBHUER010000013.1"/>
</dbReference>
<keyword evidence="6" id="KW-1185">Reference proteome</keyword>
<evidence type="ECO:0000313" key="5">
    <source>
        <dbReference type="EMBL" id="MFD1705031.1"/>
    </source>
</evidence>
<evidence type="ECO:0000256" key="1">
    <source>
        <dbReference type="ARBA" id="ARBA00022801"/>
    </source>
</evidence>
<organism evidence="5 6">
    <name type="scientific">Methylopila henanensis</name>
    <dbReference type="NCBI Taxonomy" id="873516"/>
    <lineage>
        <taxon>Bacteria</taxon>
        <taxon>Pseudomonadati</taxon>
        <taxon>Pseudomonadota</taxon>
        <taxon>Alphaproteobacteria</taxon>
        <taxon>Hyphomicrobiales</taxon>
        <taxon>Methylopilaceae</taxon>
        <taxon>Methylopila</taxon>
    </lineage>
</organism>
<dbReference type="InterPro" id="IPR050135">
    <property type="entry name" value="dGTPase-like"/>
</dbReference>